<feature type="compositionally biased region" description="Polar residues" evidence="6">
    <location>
        <begin position="87"/>
        <end position="99"/>
    </location>
</feature>
<accession>A0AAN7Q872</accession>
<feature type="region of interest" description="Disordered" evidence="6">
    <location>
        <begin position="359"/>
        <end position="406"/>
    </location>
</feature>
<comment type="similarity">
    <text evidence="2">Belongs to the TPX2 family.</text>
</comment>
<dbReference type="InterPro" id="IPR027329">
    <property type="entry name" value="TPX2_C"/>
</dbReference>
<gene>
    <name evidence="8" type="ORF">SAY87_020036</name>
</gene>
<evidence type="ECO:0000256" key="5">
    <source>
        <dbReference type="ARBA" id="ARBA00023212"/>
    </source>
</evidence>
<keyword evidence="3" id="KW-0963">Cytoplasm</keyword>
<evidence type="ECO:0000313" key="8">
    <source>
        <dbReference type="EMBL" id="KAK4758735.1"/>
    </source>
</evidence>
<organism evidence="8 9">
    <name type="scientific">Trapa incisa</name>
    <dbReference type="NCBI Taxonomy" id="236973"/>
    <lineage>
        <taxon>Eukaryota</taxon>
        <taxon>Viridiplantae</taxon>
        <taxon>Streptophyta</taxon>
        <taxon>Embryophyta</taxon>
        <taxon>Tracheophyta</taxon>
        <taxon>Spermatophyta</taxon>
        <taxon>Magnoliopsida</taxon>
        <taxon>eudicotyledons</taxon>
        <taxon>Gunneridae</taxon>
        <taxon>Pentapetalae</taxon>
        <taxon>rosids</taxon>
        <taxon>malvids</taxon>
        <taxon>Myrtales</taxon>
        <taxon>Lythraceae</taxon>
        <taxon>Trapa</taxon>
    </lineage>
</organism>
<feature type="domain" description="TPX2 C-terminal" evidence="7">
    <location>
        <begin position="333"/>
        <end position="371"/>
    </location>
</feature>
<evidence type="ECO:0000256" key="3">
    <source>
        <dbReference type="ARBA" id="ARBA00022490"/>
    </source>
</evidence>
<dbReference type="EMBL" id="JAXIOK010000012">
    <property type="protein sequence ID" value="KAK4758735.1"/>
    <property type="molecule type" value="Genomic_DNA"/>
</dbReference>
<evidence type="ECO:0000259" key="7">
    <source>
        <dbReference type="Pfam" id="PF06886"/>
    </source>
</evidence>
<evidence type="ECO:0000256" key="6">
    <source>
        <dbReference type="SAM" id="MobiDB-lite"/>
    </source>
</evidence>
<proteinExistence type="inferred from homology"/>
<dbReference type="AlphaFoldDB" id="A0AAN7Q872"/>
<feature type="compositionally biased region" description="Basic and acidic residues" evidence="6">
    <location>
        <begin position="332"/>
        <end position="345"/>
    </location>
</feature>
<sequence length="477" mass="53161">MSGEVGDSYIFSFQAGSIHSGSISFGRFENETLCWEKRSSFSHNRYLEEVEKYSKPGSVNEKKAYFEAHFRKKLLLQQSPEDEETCTEAQNGEQDSSESMEYREEALQLADVDSHPYQFDESLISSEGRRGEPQVTSNLQVCRTAELPLDKGQGPDKVDRKEEASSEVICLSQSNDTIEITSRINKGQLPPKVADAVDLKERKDSRKSQPALAPLQKCVPRKTVADLRKKMSPRIGTPLRANQERSLRVISSDTTSVRGIRSSDDKSSRRLKVMPGHGSVGEVKGKKFAEFSPLAANKIEMRGASTASRIWPGEESKKPEANPRSRMISLKNSEHSHRSKQENAEAEIKQLRKSLNFKANPMPSFYHTEGNKFSRRTKQTQSLSESPPVGLKQSAPRFWPHSKPGTSSLSCVSDVKKFTISLNMSSTGAINSKRDVKAVNVQRMIPSHKNKNEMPKKGTNSHGLGRTGRVAVVGIAY</sequence>
<dbReference type="Proteomes" id="UP001345219">
    <property type="component" value="Chromosome 15"/>
</dbReference>
<dbReference type="PANTHER" id="PTHR47067">
    <property type="entry name" value="TPX2 (TARGETING PROTEIN FOR XKLP2) PROTEIN FAMILY-RELATED"/>
    <property type="match status" value="1"/>
</dbReference>
<feature type="region of interest" description="Disordered" evidence="6">
    <location>
        <begin position="308"/>
        <end position="345"/>
    </location>
</feature>
<reference evidence="8 9" key="1">
    <citation type="journal article" date="2023" name="Hortic Res">
        <title>Pangenome of water caltrop reveals structural variations and asymmetric subgenome divergence after allopolyploidization.</title>
        <authorList>
            <person name="Zhang X."/>
            <person name="Chen Y."/>
            <person name="Wang L."/>
            <person name="Yuan Y."/>
            <person name="Fang M."/>
            <person name="Shi L."/>
            <person name="Lu R."/>
            <person name="Comes H.P."/>
            <person name="Ma Y."/>
            <person name="Chen Y."/>
            <person name="Huang G."/>
            <person name="Zhou Y."/>
            <person name="Zheng Z."/>
            <person name="Qiu Y."/>
        </authorList>
    </citation>
    <scope>NUCLEOTIDE SEQUENCE [LARGE SCALE GENOMIC DNA]</scope>
    <source>
        <tissue evidence="8">Roots</tissue>
    </source>
</reference>
<keyword evidence="9" id="KW-1185">Reference proteome</keyword>
<feature type="compositionally biased region" description="Basic and acidic residues" evidence="6">
    <location>
        <begin position="312"/>
        <end position="323"/>
    </location>
</feature>
<feature type="region of interest" description="Disordered" evidence="6">
    <location>
        <begin position="253"/>
        <end position="278"/>
    </location>
</feature>
<protein>
    <recommendedName>
        <fullName evidence="7">TPX2 C-terminal domain-containing protein</fullName>
    </recommendedName>
</protein>
<keyword evidence="5" id="KW-0206">Cytoskeleton</keyword>
<feature type="region of interest" description="Disordered" evidence="6">
    <location>
        <begin position="77"/>
        <end position="104"/>
    </location>
</feature>
<comment type="subcellular location">
    <subcellularLocation>
        <location evidence="1">Cytoplasm</location>
        <location evidence="1">Cytoskeleton</location>
    </subcellularLocation>
</comment>
<dbReference type="GO" id="GO:0005874">
    <property type="term" value="C:microtubule"/>
    <property type="evidence" value="ECO:0007669"/>
    <property type="project" value="UniProtKB-KW"/>
</dbReference>
<name>A0AAN7Q872_9MYRT</name>
<evidence type="ECO:0000256" key="4">
    <source>
        <dbReference type="ARBA" id="ARBA00022701"/>
    </source>
</evidence>
<dbReference type="PANTHER" id="PTHR47067:SF6">
    <property type="entry name" value="PROTEIN WVD2-LIKE 7"/>
    <property type="match status" value="1"/>
</dbReference>
<keyword evidence="4" id="KW-0493">Microtubule</keyword>
<evidence type="ECO:0000256" key="1">
    <source>
        <dbReference type="ARBA" id="ARBA00004245"/>
    </source>
</evidence>
<evidence type="ECO:0000256" key="2">
    <source>
        <dbReference type="ARBA" id="ARBA00005885"/>
    </source>
</evidence>
<comment type="caution">
    <text evidence="8">The sequence shown here is derived from an EMBL/GenBank/DDBJ whole genome shotgun (WGS) entry which is preliminary data.</text>
</comment>
<dbReference type="Pfam" id="PF06886">
    <property type="entry name" value="TPX2"/>
    <property type="match status" value="1"/>
</dbReference>
<evidence type="ECO:0000313" key="9">
    <source>
        <dbReference type="Proteomes" id="UP001345219"/>
    </source>
</evidence>
<dbReference type="InterPro" id="IPR044216">
    <property type="entry name" value="WDL7"/>
</dbReference>